<name>A0A4R2P6V7_9BACL</name>
<comment type="subcellular location">
    <subcellularLocation>
        <location evidence="1">Cell membrane</location>
        <topology evidence="1">Multi-pass membrane protein</topology>
    </subcellularLocation>
</comment>
<feature type="transmembrane region" description="Helical" evidence="6">
    <location>
        <begin position="50"/>
        <end position="67"/>
    </location>
</feature>
<evidence type="ECO:0000256" key="2">
    <source>
        <dbReference type="ARBA" id="ARBA00022475"/>
    </source>
</evidence>
<evidence type="ECO:0000313" key="8">
    <source>
        <dbReference type="Proteomes" id="UP000295416"/>
    </source>
</evidence>
<comment type="caution">
    <text evidence="7">The sequence shown here is derived from an EMBL/GenBank/DDBJ whole genome shotgun (WGS) entry which is preliminary data.</text>
</comment>
<dbReference type="GO" id="GO:0005886">
    <property type="term" value="C:plasma membrane"/>
    <property type="evidence" value="ECO:0007669"/>
    <property type="project" value="UniProtKB-SubCell"/>
</dbReference>
<dbReference type="AlphaFoldDB" id="A0A4R2P6V7"/>
<accession>A0A4R2P6V7</accession>
<dbReference type="InterPro" id="IPR019108">
    <property type="entry name" value="Caa3_assmbl_CtaG-rel"/>
</dbReference>
<evidence type="ECO:0000256" key="3">
    <source>
        <dbReference type="ARBA" id="ARBA00022692"/>
    </source>
</evidence>
<evidence type="ECO:0000256" key="6">
    <source>
        <dbReference type="SAM" id="Phobius"/>
    </source>
</evidence>
<evidence type="ECO:0000313" key="7">
    <source>
        <dbReference type="EMBL" id="TCP30497.1"/>
    </source>
</evidence>
<dbReference type="RefSeq" id="WP_132744416.1">
    <property type="nucleotide sequence ID" value="NZ_SLXK01000005.1"/>
</dbReference>
<keyword evidence="3 6" id="KW-0812">Transmembrane</keyword>
<feature type="transmembrane region" description="Helical" evidence="6">
    <location>
        <begin position="87"/>
        <end position="105"/>
    </location>
</feature>
<dbReference type="Pfam" id="PF09678">
    <property type="entry name" value="Caa3_CtaG"/>
    <property type="match status" value="1"/>
</dbReference>
<evidence type="ECO:0000256" key="5">
    <source>
        <dbReference type="ARBA" id="ARBA00023136"/>
    </source>
</evidence>
<evidence type="ECO:0000256" key="1">
    <source>
        <dbReference type="ARBA" id="ARBA00004651"/>
    </source>
</evidence>
<feature type="transmembrane region" description="Helical" evidence="6">
    <location>
        <begin position="157"/>
        <end position="177"/>
    </location>
</feature>
<sequence>MNSSTSNVSILSMWNYEWIIYVIILAVIYLILIGPLTRKFGDKGEQLSRIRMWSFFSGLFLLFLAYGSPISELGHTYLFSAHMTSMALIYLAMPPLLLVGTPAWLARKVISLPIIGPIVSFMTRPLIAILFFNIFFSIYHVPIIFNQMTSNMGLHMIYHYALIMFAFFMWWPVFCPVPEKDGLSELQKMGYIFANGVLLTPACALIIFSERVIYSAYIDAPQLFAVLPTVADQQLGGVIMKIMQEIVYGCALGFVFYQWVKKQKKQDKEEENNEVSGYGYLEVTRDPLS</sequence>
<dbReference type="OrthoDB" id="128422at2"/>
<gene>
    <name evidence="7" type="ORF">EV207_10526</name>
</gene>
<keyword evidence="8" id="KW-1185">Reference proteome</keyword>
<feature type="transmembrane region" description="Helical" evidence="6">
    <location>
        <begin position="189"/>
        <end position="208"/>
    </location>
</feature>
<keyword evidence="2" id="KW-1003">Cell membrane</keyword>
<evidence type="ECO:0000256" key="4">
    <source>
        <dbReference type="ARBA" id="ARBA00022989"/>
    </source>
</evidence>
<dbReference type="Proteomes" id="UP000295416">
    <property type="component" value="Unassembled WGS sequence"/>
</dbReference>
<protein>
    <submittedName>
        <fullName evidence="7">Putative membrane protein</fullName>
    </submittedName>
</protein>
<proteinExistence type="predicted"/>
<feature type="transmembrane region" description="Helical" evidence="6">
    <location>
        <begin position="242"/>
        <end position="260"/>
    </location>
</feature>
<reference evidence="7 8" key="1">
    <citation type="submission" date="2019-03" db="EMBL/GenBank/DDBJ databases">
        <title>Genomic Encyclopedia of Type Strains, Phase IV (KMG-IV): sequencing the most valuable type-strain genomes for metagenomic binning, comparative biology and taxonomic classification.</title>
        <authorList>
            <person name="Goeker M."/>
        </authorList>
    </citation>
    <scope>NUCLEOTIDE SEQUENCE [LARGE SCALE GENOMIC DNA]</scope>
    <source>
        <strain evidence="7 8">DSM 19377</strain>
    </source>
</reference>
<dbReference type="EMBL" id="SLXK01000005">
    <property type="protein sequence ID" value="TCP30497.1"/>
    <property type="molecule type" value="Genomic_DNA"/>
</dbReference>
<keyword evidence="4 6" id="KW-1133">Transmembrane helix</keyword>
<feature type="transmembrane region" description="Helical" evidence="6">
    <location>
        <begin position="18"/>
        <end position="38"/>
    </location>
</feature>
<keyword evidence="5 6" id="KW-0472">Membrane</keyword>
<organism evidence="7 8">
    <name type="scientific">Scopulibacillus darangshiensis</name>
    <dbReference type="NCBI Taxonomy" id="442528"/>
    <lineage>
        <taxon>Bacteria</taxon>
        <taxon>Bacillati</taxon>
        <taxon>Bacillota</taxon>
        <taxon>Bacilli</taxon>
        <taxon>Bacillales</taxon>
        <taxon>Sporolactobacillaceae</taxon>
        <taxon>Scopulibacillus</taxon>
    </lineage>
</organism>